<dbReference type="InterPro" id="IPR008048">
    <property type="entry name" value="MCM5"/>
</dbReference>
<keyword evidence="3 11" id="KW-0547">Nucleotide-binding</keyword>
<dbReference type="InterPro" id="IPR012340">
    <property type="entry name" value="NA-bd_OB-fold"/>
</dbReference>
<dbReference type="InterPro" id="IPR027925">
    <property type="entry name" value="MCM_N"/>
</dbReference>
<dbReference type="PRINTS" id="PR01657">
    <property type="entry name" value="MCMFAMILY"/>
</dbReference>
<evidence type="ECO:0000313" key="14">
    <source>
        <dbReference type="EMBL" id="CAG5084257.1"/>
    </source>
</evidence>
<gene>
    <name evidence="14" type="ORF">OKIOD_LOCUS2151</name>
</gene>
<comment type="similarity">
    <text evidence="1 11">Belongs to the MCM family.</text>
</comment>
<dbReference type="Pfam" id="PF00493">
    <property type="entry name" value="MCM"/>
    <property type="match status" value="1"/>
</dbReference>
<dbReference type="SUPFAM" id="SSF50249">
    <property type="entry name" value="Nucleic acid-binding proteins"/>
    <property type="match status" value="1"/>
</dbReference>
<evidence type="ECO:0000256" key="3">
    <source>
        <dbReference type="ARBA" id="ARBA00022741"/>
    </source>
</evidence>
<dbReference type="EC" id="3.6.4.12" evidence="12"/>
<dbReference type="CDD" id="cd17756">
    <property type="entry name" value="MCM5"/>
    <property type="match status" value="1"/>
</dbReference>
<dbReference type="SMART" id="SM00350">
    <property type="entry name" value="MCM"/>
    <property type="match status" value="1"/>
</dbReference>
<keyword evidence="4 12" id="KW-0378">Hydrolase</keyword>
<dbReference type="Gene3D" id="2.20.28.10">
    <property type="match status" value="1"/>
</dbReference>
<keyword evidence="15" id="KW-1185">Reference proteome</keyword>
<comment type="subunit">
    <text evidence="12">Component of the MCM2-7 complex.</text>
</comment>
<evidence type="ECO:0000259" key="13">
    <source>
        <dbReference type="PROSITE" id="PS50051"/>
    </source>
</evidence>
<evidence type="ECO:0000256" key="9">
    <source>
        <dbReference type="ARBA" id="ARBA00045440"/>
    </source>
</evidence>
<dbReference type="EMBL" id="OU015568">
    <property type="protein sequence ID" value="CAG5084257.1"/>
    <property type="molecule type" value="Genomic_DNA"/>
</dbReference>
<comment type="function">
    <text evidence="12">Acts as component of the MCM2-7 complex (MCM complex) which is the replicative helicase essential for 'once per cell cycle' DNA replication initiation and elongation in eukaryotic cells. The active ATPase sites in the MCM2-7 ring are formed through the interaction surfaces of two neighboring subunits such that a critical structure of a conserved arginine finger motif is provided in trans relative to the ATP-binding site of the Walker A box of the adjacent subunit. The six ATPase active sites, however, are likely to contribute differentially to the complex helicase activity.</text>
</comment>
<dbReference type="Gene3D" id="3.40.50.300">
    <property type="entry name" value="P-loop containing nucleotide triphosphate hydrolases"/>
    <property type="match status" value="1"/>
</dbReference>
<accession>A0ABN7RVM7</accession>
<dbReference type="SMART" id="SM00382">
    <property type="entry name" value="AAA"/>
    <property type="match status" value="1"/>
</dbReference>
<evidence type="ECO:0000256" key="12">
    <source>
        <dbReference type="RuleBase" id="RU368063"/>
    </source>
</evidence>
<dbReference type="PANTHER" id="PTHR11630:SF42">
    <property type="entry name" value="DNA REPLICATION LICENSING FACTOR MCM5"/>
    <property type="match status" value="1"/>
</dbReference>
<proteinExistence type="inferred from homology"/>
<keyword evidence="6 11" id="KW-0067">ATP-binding</keyword>
<dbReference type="InterPro" id="IPR033762">
    <property type="entry name" value="MCM_OB"/>
</dbReference>
<evidence type="ECO:0000313" key="15">
    <source>
        <dbReference type="Proteomes" id="UP001158576"/>
    </source>
</evidence>
<dbReference type="PROSITE" id="PS50051">
    <property type="entry name" value="MCM_2"/>
    <property type="match status" value="1"/>
</dbReference>
<evidence type="ECO:0000256" key="7">
    <source>
        <dbReference type="ARBA" id="ARBA00023125"/>
    </source>
</evidence>
<dbReference type="InterPro" id="IPR001208">
    <property type="entry name" value="MCM_dom"/>
</dbReference>
<dbReference type="Proteomes" id="UP001158576">
    <property type="component" value="Chromosome PAR"/>
</dbReference>
<comment type="subcellular location">
    <subcellularLocation>
        <location evidence="12">Nucleus</location>
    </subcellularLocation>
</comment>
<keyword evidence="7 11" id="KW-0238">DNA-binding</keyword>
<dbReference type="InterPro" id="IPR003593">
    <property type="entry name" value="AAA+_ATPase"/>
</dbReference>
<dbReference type="Pfam" id="PF21933">
    <property type="entry name" value="MCM5_C"/>
    <property type="match status" value="1"/>
</dbReference>
<comment type="catalytic activity">
    <reaction evidence="10">
        <text>ATP + H2O = ADP + phosphate + H(+)</text>
        <dbReference type="Rhea" id="RHEA:13065"/>
        <dbReference type="ChEBI" id="CHEBI:15377"/>
        <dbReference type="ChEBI" id="CHEBI:15378"/>
        <dbReference type="ChEBI" id="CHEBI:30616"/>
        <dbReference type="ChEBI" id="CHEBI:43474"/>
        <dbReference type="ChEBI" id="CHEBI:456216"/>
        <dbReference type="EC" id="3.6.4.12"/>
    </reaction>
    <physiologicalReaction direction="left-to-right" evidence="10">
        <dbReference type="Rhea" id="RHEA:13066"/>
    </physiologicalReaction>
</comment>
<evidence type="ECO:0000256" key="10">
    <source>
        <dbReference type="ARBA" id="ARBA00048432"/>
    </source>
</evidence>
<evidence type="ECO:0000256" key="6">
    <source>
        <dbReference type="ARBA" id="ARBA00022840"/>
    </source>
</evidence>
<organism evidence="14 15">
    <name type="scientific">Oikopleura dioica</name>
    <name type="common">Tunicate</name>
    <dbReference type="NCBI Taxonomy" id="34765"/>
    <lineage>
        <taxon>Eukaryota</taxon>
        <taxon>Metazoa</taxon>
        <taxon>Chordata</taxon>
        <taxon>Tunicata</taxon>
        <taxon>Appendicularia</taxon>
        <taxon>Copelata</taxon>
        <taxon>Oikopleuridae</taxon>
        <taxon>Oikopleura</taxon>
    </lineage>
</organism>
<dbReference type="PANTHER" id="PTHR11630">
    <property type="entry name" value="DNA REPLICATION LICENSING FACTOR MCM FAMILY MEMBER"/>
    <property type="match status" value="1"/>
</dbReference>
<evidence type="ECO:0000256" key="4">
    <source>
        <dbReference type="ARBA" id="ARBA00022801"/>
    </source>
</evidence>
<evidence type="ECO:0000256" key="2">
    <source>
        <dbReference type="ARBA" id="ARBA00022705"/>
    </source>
</evidence>
<feature type="domain" description="MCM C-terminal AAA(+) ATPase" evidence="13">
    <location>
        <begin position="334"/>
        <end position="537"/>
    </location>
</feature>
<reference evidence="14 15" key="1">
    <citation type="submission" date="2021-04" db="EMBL/GenBank/DDBJ databases">
        <authorList>
            <person name="Bliznina A."/>
        </authorList>
    </citation>
    <scope>NUCLEOTIDE SEQUENCE [LARGE SCALE GENOMIC DNA]</scope>
</reference>
<dbReference type="InterPro" id="IPR054125">
    <property type="entry name" value="MCM5_C"/>
</dbReference>
<dbReference type="InterPro" id="IPR027417">
    <property type="entry name" value="P-loop_NTPase"/>
</dbReference>
<evidence type="ECO:0000256" key="5">
    <source>
        <dbReference type="ARBA" id="ARBA00022806"/>
    </source>
</evidence>
<name>A0ABN7RVM7_OIKDI</name>
<comment type="function">
    <text evidence="9">Acts as a component of the MCM2-7 complex (MCM complex) which is the replicative helicase essential for 'once per cell cycle' DNA replication initiation and elongation in eukaryotic cells. Core component of CDC45-MCM-GINS (CMG) helicase, the molecular machine that unwinds template DNA during replication, and around which the replisome is built. The active ATPase sites in the MCM2-7 ring are formed through the interaction surfaces of two neighboring subunits such that a critical structure of a conserved arginine finger motif is provided in trans relative to the ATP-binding site of the Walker A box of the adjacent subunit. The six ATPase active sites, however, are likely to contribute differentially to the complex helicase activity.</text>
</comment>
<dbReference type="Gene3D" id="2.40.50.140">
    <property type="entry name" value="Nucleic acid-binding proteins"/>
    <property type="match status" value="1"/>
</dbReference>
<dbReference type="Pfam" id="PF14551">
    <property type="entry name" value="MCM_N"/>
    <property type="match status" value="1"/>
</dbReference>
<evidence type="ECO:0000256" key="1">
    <source>
        <dbReference type="ARBA" id="ARBA00008010"/>
    </source>
</evidence>
<dbReference type="InterPro" id="IPR031327">
    <property type="entry name" value="MCM"/>
</dbReference>
<dbReference type="Gene3D" id="3.30.1640.10">
    <property type="entry name" value="mini-chromosome maintenance (MCM) complex, chain A, domain 1"/>
    <property type="match status" value="1"/>
</dbReference>
<keyword evidence="8 12" id="KW-0131">Cell cycle</keyword>
<dbReference type="PRINTS" id="PR01661">
    <property type="entry name" value="MCMPROTEIN5"/>
</dbReference>
<keyword evidence="5 12" id="KW-0347">Helicase</keyword>
<protein>
    <recommendedName>
        <fullName evidence="12">DNA replication licensing factor MCM5</fullName>
        <ecNumber evidence="12">3.6.4.12</ecNumber>
    </recommendedName>
</protein>
<evidence type="ECO:0000256" key="11">
    <source>
        <dbReference type="RuleBase" id="RU004070"/>
    </source>
</evidence>
<keyword evidence="2 12" id="KW-0235">DNA replication</keyword>
<dbReference type="SUPFAM" id="SSF52540">
    <property type="entry name" value="P-loop containing nucleoside triphosphate hydrolases"/>
    <property type="match status" value="1"/>
</dbReference>
<dbReference type="Pfam" id="PF17207">
    <property type="entry name" value="MCM_OB"/>
    <property type="match status" value="1"/>
</dbReference>
<dbReference type="Pfam" id="PF17855">
    <property type="entry name" value="MCM_lid"/>
    <property type="match status" value="1"/>
</dbReference>
<sequence>MATGLDDLGVFCSDPLGGPNVPAGAGGDYTQMKTRFREFLREYRTTDGSFIYRDGIKRAVDTNTNFIVVNLGHMTGFDPSLAETMTKRPSQAFEMLEEAAKLVADELTRPRQDNEPIDDDFQVQLISGAEPRSIRELSALDVGKLVKIPGIAVSSSQVKAKASILSLRCRSCQHTKSNIRIKPGLEGYVLPRKCEAEASASRDPCPLDPYILVPELCKCRDFQNVKMQESPDSIPTAEMPRHVGLYMERELVDRVVPGNRIEITGIYQIRRQQVQGPRGRDKKTAGGVGIRQSYIRVLGVEVESNGPGRAGSDRNRFTEEEEETLRELALKPKIYDIIAKSIAPSIYGCEDIKRSVACLLFGGSRKVLPDGNRRGDINVLMLGDPGTAKSQLLKFAERCAPVGVYTSGKGSSAAGLTAAVVRDQHRGFALEAGAMVLADGGLVCIDEFDKMRPEDRVAIHEAMEQQTISIAKAGLTTTLNTRCSVLAAANSVFGRWDDTKGEDNIDFLPTILSRFDMIYVVKDIHDATRDATLAKYVMNVHTGAANREAGEDEIDMPTLKKYIQYARQTCGPRLNGEATKKLQNQYVLMRQTMTEGERATGKKGAIPMTVRQLEALIRIAESLAKMRLAPFATGADVDEALRLFRTSTMASASAGALSGVEGYETAADAEDLNRIERQIKRRFLIGSQVSEKSIMSDLTTQNYPERSVHKVLQIMIRRGEVQHRMQRRMLYRVK</sequence>
<keyword evidence="12" id="KW-0539">Nucleus</keyword>
<evidence type="ECO:0000256" key="8">
    <source>
        <dbReference type="ARBA" id="ARBA00023306"/>
    </source>
</evidence>
<dbReference type="InterPro" id="IPR041562">
    <property type="entry name" value="MCM_lid"/>
</dbReference>